<evidence type="ECO:0000256" key="2">
    <source>
        <dbReference type="SAM" id="Phobius"/>
    </source>
</evidence>
<sequence length="115" mass="12761">MEPTEALVAMTGIILGSLTVLIPITGITMRVALKPLMEALGRYREIQGQNDATLLMERRLALMEEQLHGMDRALRDLSDESDFRRQLESGSRQRLATPEIATAEAPRAESALANR</sequence>
<keyword evidence="4" id="KW-1185">Reference proteome</keyword>
<organism evidence="3 4">
    <name type="scientific">Longimicrobium terrae</name>
    <dbReference type="NCBI Taxonomy" id="1639882"/>
    <lineage>
        <taxon>Bacteria</taxon>
        <taxon>Pseudomonadati</taxon>
        <taxon>Gemmatimonadota</taxon>
        <taxon>Longimicrobiia</taxon>
        <taxon>Longimicrobiales</taxon>
        <taxon>Longimicrobiaceae</taxon>
        <taxon>Longimicrobium</taxon>
    </lineage>
</organism>
<keyword evidence="2" id="KW-0812">Transmembrane</keyword>
<evidence type="ECO:0000313" key="3">
    <source>
        <dbReference type="EMBL" id="MBB6072016.1"/>
    </source>
</evidence>
<name>A0A841H257_9BACT</name>
<accession>A0A841H257</accession>
<protein>
    <submittedName>
        <fullName evidence="3">Uncharacterized protein</fullName>
    </submittedName>
</protein>
<evidence type="ECO:0000256" key="1">
    <source>
        <dbReference type="SAM" id="MobiDB-lite"/>
    </source>
</evidence>
<keyword evidence="2" id="KW-1133">Transmembrane helix</keyword>
<feature type="region of interest" description="Disordered" evidence="1">
    <location>
        <begin position="85"/>
        <end position="115"/>
    </location>
</feature>
<reference evidence="3 4" key="1">
    <citation type="submission" date="2020-08" db="EMBL/GenBank/DDBJ databases">
        <title>Genomic Encyclopedia of Type Strains, Phase IV (KMG-IV): sequencing the most valuable type-strain genomes for metagenomic binning, comparative biology and taxonomic classification.</title>
        <authorList>
            <person name="Goeker M."/>
        </authorList>
    </citation>
    <scope>NUCLEOTIDE SEQUENCE [LARGE SCALE GENOMIC DNA]</scope>
    <source>
        <strain evidence="3 4">DSM 29007</strain>
    </source>
</reference>
<evidence type="ECO:0000313" key="4">
    <source>
        <dbReference type="Proteomes" id="UP000582837"/>
    </source>
</evidence>
<feature type="transmembrane region" description="Helical" evidence="2">
    <location>
        <begin position="6"/>
        <end position="33"/>
    </location>
</feature>
<dbReference type="EMBL" id="JACHIA010000012">
    <property type="protein sequence ID" value="MBB6072016.1"/>
    <property type="molecule type" value="Genomic_DNA"/>
</dbReference>
<gene>
    <name evidence="3" type="ORF">HNQ61_003677</name>
</gene>
<comment type="caution">
    <text evidence="3">The sequence shown here is derived from an EMBL/GenBank/DDBJ whole genome shotgun (WGS) entry which is preliminary data.</text>
</comment>
<proteinExistence type="predicted"/>
<dbReference type="AlphaFoldDB" id="A0A841H257"/>
<keyword evidence="2" id="KW-0472">Membrane</keyword>
<dbReference type="Proteomes" id="UP000582837">
    <property type="component" value="Unassembled WGS sequence"/>
</dbReference>
<dbReference type="RefSeq" id="WP_170034827.1">
    <property type="nucleotide sequence ID" value="NZ_JABDTL010000001.1"/>
</dbReference>